<dbReference type="AlphaFoldDB" id="Q9ZSE1"/>
<dbReference type="PANTHER" id="PTHR33076">
    <property type="entry name" value="NON-SPECIFIC LIPID-TRANSFER PROTEIN 2-RELATED"/>
    <property type="match status" value="1"/>
</dbReference>
<dbReference type="GO" id="GO:0008289">
    <property type="term" value="F:lipid binding"/>
    <property type="evidence" value="ECO:0007669"/>
    <property type="project" value="InterPro"/>
</dbReference>
<dbReference type="CDD" id="cd01960">
    <property type="entry name" value="nsLTP1"/>
    <property type="match status" value="1"/>
</dbReference>
<dbReference type="GO" id="GO:0006869">
    <property type="term" value="P:lipid transport"/>
    <property type="evidence" value="ECO:0007669"/>
    <property type="project" value="InterPro"/>
</dbReference>
<proteinExistence type="evidence at transcript level"/>
<dbReference type="EMBL" id="AF110332">
    <property type="protein sequence ID" value="AAD04945.1"/>
    <property type="molecule type" value="mRNA"/>
</dbReference>
<evidence type="ECO:0000313" key="2">
    <source>
        <dbReference type="EMBL" id="AAD04945.1"/>
    </source>
</evidence>
<dbReference type="InterPro" id="IPR000528">
    <property type="entry name" value="Plant_nsLTP"/>
</dbReference>
<evidence type="ECO:0000256" key="1">
    <source>
        <dbReference type="SAM" id="SignalP"/>
    </source>
</evidence>
<feature type="non-terminal residue" evidence="2">
    <location>
        <position position="1"/>
    </location>
</feature>
<sequence length="113" mass="12185">NLVLLLAFCFSARAAAAIECSDVLSRPVHCLSYFVTPRATLTPTSACCRESEEVLGMANSMGAKEDLCNCFVGLIRGFRPNPNKIEGLLSSCALQLFFPIDPVTALPDCTQIQ</sequence>
<organism evidence="2">
    <name type="scientific">Pinus radiata</name>
    <name type="common">Monterey pine</name>
    <name type="synonym">Pinus insignis</name>
    <dbReference type="NCBI Taxonomy" id="3347"/>
    <lineage>
        <taxon>Eukaryota</taxon>
        <taxon>Viridiplantae</taxon>
        <taxon>Streptophyta</taxon>
        <taxon>Embryophyta</taxon>
        <taxon>Tracheophyta</taxon>
        <taxon>Spermatophyta</taxon>
        <taxon>Pinopsida</taxon>
        <taxon>Pinidae</taxon>
        <taxon>Conifers I</taxon>
        <taxon>Pinales</taxon>
        <taxon>Pinaceae</taxon>
        <taxon>Pinus</taxon>
        <taxon>Pinus subgen. Pinus</taxon>
    </lineage>
</organism>
<keyword evidence="1" id="KW-0732">Signal</keyword>
<dbReference type="SUPFAM" id="SSF47699">
    <property type="entry name" value="Bifunctional inhibitor/lipid-transfer protein/seed storage 2S albumin"/>
    <property type="match status" value="1"/>
</dbReference>
<name>Q9ZSE1_PINRA</name>
<feature type="signal peptide" evidence="1">
    <location>
        <begin position="1"/>
        <end position="17"/>
    </location>
</feature>
<dbReference type="InterPro" id="IPR036312">
    <property type="entry name" value="Bifun_inhib/LTP/seed_sf"/>
</dbReference>
<feature type="chain" id="PRO_5004338916" evidence="1">
    <location>
        <begin position="18"/>
        <end position="113"/>
    </location>
</feature>
<accession>Q9ZSE1</accession>
<protein>
    <submittedName>
        <fullName evidence="2">Lipid transfer protein</fullName>
    </submittedName>
</protein>
<gene>
    <name evidence="2" type="primary">PrLTP2</name>
</gene>
<dbReference type="Gene3D" id="1.10.110.10">
    <property type="entry name" value="Plant lipid-transfer and hydrophobic proteins"/>
    <property type="match status" value="1"/>
</dbReference>
<reference evidence="2" key="1">
    <citation type="journal article" date="1999" name="Plant Physiol.">
        <title>Genes expressed in Pinus radiata male cones include homologs to anther-specific and pathogenesis response genes.</title>
        <authorList>
            <person name="Walden A.R."/>
            <person name="Walter C."/>
            <person name="Gardner R.C."/>
        </authorList>
    </citation>
    <scope>NUCLEOTIDE SEQUENCE</scope>
    <source>
        <tissue evidence="2">Cone</tissue>
    </source>
</reference>